<feature type="compositionally biased region" description="Acidic residues" evidence="1">
    <location>
        <begin position="157"/>
        <end position="171"/>
    </location>
</feature>
<dbReference type="AlphaFoldDB" id="A0A066W747"/>
<dbReference type="OMA" id="YHKTTLF"/>
<dbReference type="HOGENOM" id="CLU_116420_0_0_1"/>
<sequence length="186" mass="19797">MPVSLASSRALFPLRVKYAKVTLFIPVQASTQLSELKAHVLQALIATRQSPPQGVADTFMDLDAVNDLGFFHGAESSSATSATLSAVGADASATGAVAVHTGAGEMTFENVEERTGKPDTVGQVGWKDEVNNVTYLGFKYRGDKTVSQPHVQIPSLMDDEDEEDEGEELGDDIPIPKFNEAGEEVG</sequence>
<dbReference type="GeneID" id="25261252"/>
<gene>
    <name evidence="2" type="ORF">K437DRAFT_105986</name>
</gene>
<keyword evidence="3" id="KW-1185">Reference proteome</keyword>
<dbReference type="EMBL" id="JMSN01000034">
    <property type="protein sequence ID" value="KDN46620.1"/>
    <property type="molecule type" value="Genomic_DNA"/>
</dbReference>
<name>A0A066W747_TILAU</name>
<dbReference type="Proteomes" id="UP000027361">
    <property type="component" value="Unassembled WGS sequence"/>
</dbReference>
<protein>
    <submittedName>
        <fullName evidence="2">Uncharacterized protein</fullName>
    </submittedName>
</protein>
<dbReference type="RefSeq" id="XP_013243599.1">
    <property type="nucleotide sequence ID" value="XM_013388145.1"/>
</dbReference>
<evidence type="ECO:0000313" key="3">
    <source>
        <dbReference type="Proteomes" id="UP000027361"/>
    </source>
</evidence>
<dbReference type="InParanoid" id="A0A066W747"/>
<dbReference type="OrthoDB" id="10265821at2759"/>
<accession>A0A066W747</accession>
<reference evidence="2 3" key="1">
    <citation type="submission" date="2014-05" db="EMBL/GenBank/DDBJ databases">
        <title>Draft genome sequence of a rare smut relative, Tilletiaria anomala UBC 951.</title>
        <authorList>
            <consortium name="DOE Joint Genome Institute"/>
            <person name="Toome M."/>
            <person name="Kuo A."/>
            <person name="Henrissat B."/>
            <person name="Lipzen A."/>
            <person name="Tritt A."/>
            <person name="Yoshinaga Y."/>
            <person name="Zane M."/>
            <person name="Barry K."/>
            <person name="Grigoriev I.V."/>
            <person name="Spatafora J.W."/>
            <person name="Aimea M.C."/>
        </authorList>
    </citation>
    <scope>NUCLEOTIDE SEQUENCE [LARGE SCALE GENOMIC DNA]</scope>
    <source>
        <strain evidence="2 3">UBC 951</strain>
    </source>
</reference>
<organism evidence="2 3">
    <name type="scientific">Tilletiaria anomala (strain ATCC 24038 / CBS 436.72 / UBC 951)</name>
    <dbReference type="NCBI Taxonomy" id="1037660"/>
    <lineage>
        <taxon>Eukaryota</taxon>
        <taxon>Fungi</taxon>
        <taxon>Dikarya</taxon>
        <taxon>Basidiomycota</taxon>
        <taxon>Ustilaginomycotina</taxon>
        <taxon>Exobasidiomycetes</taxon>
        <taxon>Georgefischeriales</taxon>
        <taxon>Tilletiariaceae</taxon>
        <taxon>Tilletiaria</taxon>
    </lineage>
</organism>
<evidence type="ECO:0000256" key="1">
    <source>
        <dbReference type="SAM" id="MobiDB-lite"/>
    </source>
</evidence>
<proteinExistence type="predicted"/>
<feature type="region of interest" description="Disordered" evidence="1">
    <location>
        <begin position="154"/>
        <end position="186"/>
    </location>
</feature>
<comment type="caution">
    <text evidence="2">The sequence shown here is derived from an EMBL/GenBank/DDBJ whole genome shotgun (WGS) entry which is preliminary data.</text>
</comment>
<evidence type="ECO:0000313" key="2">
    <source>
        <dbReference type="EMBL" id="KDN46620.1"/>
    </source>
</evidence>